<feature type="transmembrane region" description="Helical" evidence="6">
    <location>
        <begin position="174"/>
        <end position="198"/>
    </location>
</feature>
<evidence type="ECO:0000256" key="4">
    <source>
        <dbReference type="ARBA" id="ARBA00023136"/>
    </source>
</evidence>
<dbReference type="AlphaFoldDB" id="A0A8H4TXZ9"/>
<evidence type="ECO:0000256" key="7">
    <source>
        <dbReference type="SAM" id="SignalP"/>
    </source>
</evidence>
<protein>
    <recommendedName>
        <fullName evidence="10">Mid2 domain-containing protein</fullName>
    </recommendedName>
</protein>
<organism evidence="8 9">
    <name type="scientific">Fusarium sarcochroum</name>
    <dbReference type="NCBI Taxonomy" id="1208366"/>
    <lineage>
        <taxon>Eukaryota</taxon>
        <taxon>Fungi</taxon>
        <taxon>Dikarya</taxon>
        <taxon>Ascomycota</taxon>
        <taxon>Pezizomycotina</taxon>
        <taxon>Sordariomycetes</taxon>
        <taxon>Hypocreomycetidae</taxon>
        <taxon>Hypocreales</taxon>
        <taxon>Nectriaceae</taxon>
        <taxon>Fusarium</taxon>
        <taxon>Fusarium lateritium species complex</taxon>
    </lineage>
</organism>
<evidence type="ECO:0008006" key="10">
    <source>
        <dbReference type="Google" id="ProtNLM"/>
    </source>
</evidence>
<feature type="chain" id="PRO_5034238655" description="Mid2 domain-containing protein" evidence="7">
    <location>
        <begin position="21"/>
        <end position="278"/>
    </location>
</feature>
<dbReference type="GO" id="GO:0071944">
    <property type="term" value="C:cell periphery"/>
    <property type="evidence" value="ECO:0007669"/>
    <property type="project" value="UniProtKB-ARBA"/>
</dbReference>
<proteinExistence type="predicted"/>
<dbReference type="EMBL" id="JABEXW010000313">
    <property type="protein sequence ID" value="KAF4965995.1"/>
    <property type="molecule type" value="Genomic_DNA"/>
</dbReference>
<evidence type="ECO:0000313" key="9">
    <source>
        <dbReference type="Proteomes" id="UP000622797"/>
    </source>
</evidence>
<feature type="region of interest" description="Disordered" evidence="5">
    <location>
        <begin position="208"/>
        <end position="278"/>
    </location>
</feature>
<evidence type="ECO:0000256" key="1">
    <source>
        <dbReference type="ARBA" id="ARBA00004167"/>
    </source>
</evidence>
<dbReference type="Proteomes" id="UP000622797">
    <property type="component" value="Unassembled WGS sequence"/>
</dbReference>
<evidence type="ECO:0000256" key="5">
    <source>
        <dbReference type="SAM" id="MobiDB-lite"/>
    </source>
</evidence>
<comment type="caution">
    <text evidence="8">The sequence shown here is derived from an EMBL/GenBank/DDBJ whole genome shotgun (WGS) entry which is preliminary data.</text>
</comment>
<accession>A0A8H4TXZ9</accession>
<name>A0A8H4TXZ9_9HYPO</name>
<reference evidence="8" key="2">
    <citation type="submission" date="2020-05" db="EMBL/GenBank/DDBJ databases">
        <authorList>
            <person name="Kim H.-S."/>
            <person name="Proctor R.H."/>
            <person name="Brown D.W."/>
        </authorList>
    </citation>
    <scope>NUCLEOTIDE SEQUENCE</scope>
    <source>
        <strain evidence="8">NRRL 20472</strain>
    </source>
</reference>
<comment type="subcellular location">
    <subcellularLocation>
        <location evidence="1">Membrane</location>
        <topology evidence="1">Single-pass membrane protein</topology>
    </subcellularLocation>
</comment>
<keyword evidence="2 6" id="KW-0812">Transmembrane</keyword>
<dbReference type="InterPro" id="IPR051694">
    <property type="entry name" value="Immunoregulatory_rcpt-like"/>
</dbReference>
<evidence type="ECO:0000256" key="3">
    <source>
        <dbReference type="ARBA" id="ARBA00022989"/>
    </source>
</evidence>
<evidence type="ECO:0000313" key="8">
    <source>
        <dbReference type="EMBL" id="KAF4965995.1"/>
    </source>
</evidence>
<keyword evidence="4 6" id="KW-0472">Membrane</keyword>
<keyword evidence="7" id="KW-0732">Signal</keyword>
<feature type="signal peptide" evidence="7">
    <location>
        <begin position="1"/>
        <end position="20"/>
    </location>
</feature>
<keyword evidence="3 6" id="KW-1133">Transmembrane helix</keyword>
<feature type="region of interest" description="Disordered" evidence="5">
    <location>
        <begin position="148"/>
        <end position="167"/>
    </location>
</feature>
<reference evidence="8" key="1">
    <citation type="journal article" date="2020" name="BMC Genomics">
        <title>Correction to: Identification and distribution of gene clusters required for synthesis of sphingolipid metabolism inhibitors in diverse species of the filamentous fungus Fusarium.</title>
        <authorList>
            <person name="Kim H.S."/>
            <person name="Lohmar J.M."/>
            <person name="Busman M."/>
            <person name="Brown D.W."/>
            <person name="Naumann T.A."/>
            <person name="Divon H.H."/>
            <person name="Lysoe E."/>
            <person name="Uhlig S."/>
            <person name="Proctor R.H."/>
        </authorList>
    </citation>
    <scope>NUCLEOTIDE SEQUENCE</scope>
    <source>
        <strain evidence="8">NRRL 20472</strain>
    </source>
</reference>
<dbReference type="OrthoDB" id="5390143at2759"/>
<evidence type="ECO:0000256" key="2">
    <source>
        <dbReference type="ARBA" id="ARBA00022692"/>
    </source>
</evidence>
<dbReference type="PANTHER" id="PTHR15549">
    <property type="entry name" value="PAIRED IMMUNOGLOBULIN-LIKE TYPE 2 RECEPTOR"/>
    <property type="match status" value="1"/>
</dbReference>
<feature type="compositionally biased region" description="Polar residues" evidence="5">
    <location>
        <begin position="211"/>
        <end position="222"/>
    </location>
</feature>
<dbReference type="PANTHER" id="PTHR15549:SF33">
    <property type="entry name" value="MEMBRANE PROTEIN WSC4, PUTATIVE (AFU_ORTHOLOGUE AFUA_5G09020)-RELATED"/>
    <property type="match status" value="1"/>
</dbReference>
<evidence type="ECO:0000256" key="6">
    <source>
        <dbReference type="SAM" id="Phobius"/>
    </source>
</evidence>
<sequence length="278" mass="29511">MMHVYSVCLALATIPALTLADNKFTEPGPDGAASQYQSNPAYDIGDRMEMAWDSNFKYMDLIMFQDYPAGDNNTSFLVKLEDNTASTSRIWTVSTDSFSTDIPKGKDLVFYLTFYQNGIDNIEAWSHYFNVSLDSPAASTALTASATASGTTGTNYPTSSATASASGPGLSTGAVAGVAVGATVGGVAILGIFGFLYFRKRQKKQGLGDTTLASQDTPETSQPAPPYSPQPHSAMQPQELAAKQKPPDPAEVSGEQARYELPSSQAYSMSVPGLHEAP</sequence>
<keyword evidence="9" id="KW-1185">Reference proteome</keyword>
<gene>
    <name evidence="8" type="ORF">FSARC_6271</name>
</gene>
<dbReference type="GO" id="GO:0016020">
    <property type="term" value="C:membrane"/>
    <property type="evidence" value="ECO:0007669"/>
    <property type="project" value="UniProtKB-SubCell"/>
</dbReference>